<keyword evidence="12" id="KW-0408">Iron</keyword>
<feature type="binding site" evidence="11">
    <location>
        <position position="96"/>
    </location>
    <ligand>
        <name>Zn(2+)</name>
        <dbReference type="ChEBI" id="CHEBI:29105"/>
    </ligand>
</feature>
<dbReference type="GO" id="GO:0045892">
    <property type="term" value="P:negative regulation of DNA-templated transcription"/>
    <property type="evidence" value="ECO:0007669"/>
    <property type="project" value="TreeGrafter"/>
</dbReference>
<comment type="subcellular location">
    <subcellularLocation>
        <location evidence="1">Cytoplasm</location>
    </subcellularLocation>
</comment>
<keyword evidence="4" id="KW-0963">Cytoplasm</keyword>
<evidence type="ECO:0000313" key="14">
    <source>
        <dbReference type="Proteomes" id="UP000293342"/>
    </source>
</evidence>
<feature type="binding site" evidence="11">
    <location>
        <position position="93"/>
    </location>
    <ligand>
        <name>Zn(2+)</name>
        <dbReference type="ChEBI" id="CHEBI:29105"/>
    </ligand>
</feature>
<dbReference type="PANTHER" id="PTHR33202">
    <property type="entry name" value="ZINC UPTAKE REGULATION PROTEIN"/>
    <property type="match status" value="1"/>
</dbReference>
<dbReference type="GO" id="GO:0005829">
    <property type="term" value="C:cytosol"/>
    <property type="evidence" value="ECO:0007669"/>
    <property type="project" value="TreeGrafter"/>
</dbReference>
<feature type="binding site" evidence="12">
    <location>
        <position position="108"/>
    </location>
    <ligand>
        <name>Fe cation</name>
        <dbReference type="ChEBI" id="CHEBI:24875"/>
    </ligand>
</feature>
<comment type="similarity">
    <text evidence="2">Belongs to the Fur family.</text>
</comment>
<dbReference type="Gene3D" id="1.10.10.10">
    <property type="entry name" value="Winged helix-like DNA-binding domain superfamily/Winged helix DNA-binding domain"/>
    <property type="match status" value="1"/>
</dbReference>
<dbReference type="InterPro" id="IPR002481">
    <property type="entry name" value="FUR"/>
</dbReference>
<reference evidence="13 14" key="1">
    <citation type="submission" date="2019-02" db="EMBL/GenBank/DDBJ databases">
        <title>Kribbella capetownensis sp. nov. and Kribbella speibonae sp. nov., isolated from soil.</title>
        <authorList>
            <person name="Curtis S.M."/>
            <person name="Norton I."/>
            <person name="Everest G.J."/>
            <person name="Meyers P.R."/>
        </authorList>
    </citation>
    <scope>NUCLEOTIDE SEQUENCE [LARGE SCALE GENOMIC DNA]</scope>
    <source>
        <strain evidence="13 14">YM53</strain>
    </source>
</reference>
<evidence type="ECO:0000256" key="5">
    <source>
        <dbReference type="ARBA" id="ARBA00022491"/>
    </source>
</evidence>
<evidence type="ECO:0000256" key="12">
    <source>
        <dbReference type="PIRSR" id="PIRSR602481-2"/>
    </source>
</evidence>
<evidence type="ECO:0000256" key="2">
    <source>
        <dbReference type="ARBA" id="ARBA00007957"/>
    </source>
</evidence>
<dbReference type="InterPro" id="IPR043135">
    <property type="entry name" value="Fur_C"/>
</dbReference>
<organism evidence="13 14">
    <name type="scientific">Kribbella capetownensis</name>
    <dbReference type="NCBI Taxonomy" id="1572659"/>
    <lineage>
        <taxon>Bacteria</taxon>
        <taxon>Bacillati</taxon>
        <taxon>Actinomycetota</taxon>
        <taxon>Actinomycetes</taxon>
        <taxon>Propionibacteriales</taxon>
        <taxon>Kribbellaceae</taxon>
        <taxon>Kribbella</taxon>
    </lineage>
</organism>
<dbReference type="GO" id="GO:0008270">
    <property type="term" value="F:zinc ion binding"/>
    <property type="evidence" value="ECO:0007669"/>
    <property type="project" value="TreeGrafter"/>
</dbReference>
<evidence type="ECO:0000256" key="6">
    <source>
        <dbReference type="ARBA" id="ARBA00022723"/>
    </source>
</evidence>
<name>A0A4R0K0Y8_9ACTN</name>
<dbReference type="Pfam" id="PF01475">
    <property type="entry name" value="FUR"/>
    <property type="match status" value="1"/>
</dbReference>
<proteinExistence type="inferred from homology"/>
<comment type="cofactor">
    <cofactor evidence="12">
        <name>Mn(2+)</name>
        <dbReference type="ChEBI" id="CHEBI:29035"/>
    </cofactor>
    <cofactor evidence="12">
        <name>Fe(2+)</name>
        <dbReference type="ChEBI" id="CHEBI:29033"/>
    </cofactor>
    <text evidence="12">Binds 1 Mn(2+) or Fe(2+) ion per subunit.</text>
</comment>
<dbReference type="GO" id="GO:1900376">
    <property type="term" value="P:regulation of secondary metabolite biosynthetic process"/>
    <property type="evidence" value="ECO:0007669"/>
    <property type="project" value="TreeGrafter"/>
</dbReference>
<feature type="binding site" evidence="11">
    <location>
        <position position="136"/>
    </location>
    <ligand>
        <name>Zn(2+)</name>
        <dbReference type="ChEBI" id="CHEBI:29105"/>
    </ligand>
</feature>
<keyword evidence="9" id="KW-0238">DNA-binding</keyword>
<dbReference type="CDD" id="cd07153">
    <property type="entry name" value="Fur_like"/>
    <property type="match status" value="1"/>
</dbReference>
<dbReference type="InterPro" id="IPR036390">
    <property type="entry name" value="WH_DNA-bd_sf"/>
</dbReference>
<evidence type="ECO:0000256" key="4">
    <source>
        <dbReference type="ARBA" id="ARBA00022490"/>
    </source>
</evidence>
<dbReference type="EMBL" id="SJKD01000002">
    <property type="protein sequence ID" value="TCC51376.1"/>
    <property type="molecule type" value="Genomic_DNA"/>
</dbReference>
<dbReference type="GO" id="GO:0003700">
    <property type="term" value="F:DNA-binding transcription factor activity"/>
    <property type="evidence" value="ECO:0007669"/>
    <property type="project" value="InterPro"/>
</dbReference>
<gene>
    <name evidence="13" type="ORF">E0H75_10620</name>
</gene>
<dbReference type="SUPFAM" id="SSF46785">
    <property type="entry name" value="Winged helix' DNA-binding domain"/>
    <property type="match status" value="1"/>
</dbReference>
<evidence type="ECO:0000256" key="1">
    <source>
        <dbReference type="ARBA" id="ARBA00004496"/>
    </source>
</evidence>
<keyword evidence="14" id="KW-1185">Reference proteome</keyword>
<feature type="binding site" evidence="12">
    <location>
        <position position="125"/>
    </location>
    <ligand>
        <name>Fe cation</name>
        <dbReference type="ChEBI" id="CHEBI:24875"/>
    </ligand>
</feature>
<dbReference type="PANTHER" id="PTHR33202:SF2">
    <property type="entry name" value="FERRIC UPTAKE REGULATION PROTEIN"/>
    <property type="match status" value="1"/>
</dbReference>
<comment type="subunit">
    <text evidence="3">Homodimer.</text>
</comment>
<dbReference type="OrthoDB" id="8659436at2"/>
<evidence type="ECO:0000256" key="9">
    <source>
        <dbReference type="ARBA" id="ARBA00023125"/>
    </source>
</evidence>
<keyword evidence="8" id="KW-0805">Transcription regulation</keyword>
<comment type="caution">
    <text evidence="13">The sequence shown here is derived from an EMBL/GenBank/DDBJ whole genome shotgun (WGS) entry which is preliminary data.</text>
</comment>
<evidence type="ECO:0000256" key="7">
    <source>
        <dbReference type="ARBA" id="ARBA00022833"/>
    </source>
</evidence>
<evidence type="ECO:0000256" key="11">
    <source>
        <dbReference type="PIRSR" id="PIRSR602481-1"/>
    </source>
</evidence>
<sequence>MQRLATASGRIGLRRTRQRSAVLAALQSCGDFVSAQDLHRVISEGDTTVGLTTVYRTLRDLENSGRIDMIREQDGSRLFRHRRAVGHSHYLVCRCCLRSWPVDSDIVEVWADAAAEAAGFTSVEHTVELTGVCARCAAAVSKGEPPCRQASGHQADHRTSPH</sequence>
<keyword evidence="7 11" id="KW-0862">Zinc</keyword>
<dbReference type="InterPro" id="IPR036388">
    <property type="entry name" value="WH-like_DNA-bd_sf"/>
</dbReference>
<evidence type="ECO:0000313" key="13">
    <source>
        <dbReference type="EMBL" id="TCC51376.1"/>
    </source>
</evidence>
<feature type="binding site" evidence="11">
    <location>
        <position position="133"/>
    </location>
    <ligand>
        <name>Zn(2+)</name>
        <dbReference type="ChEBI" id="CHEBI:29105"/>
    </ligand>
</feature>
<dbReference type="Gene3D" id="3.30.1490.190">
    <property type="match status" value="1"/>
</dbReference>
<dbReference type="AlphaFoldDB" id="A0A4R0K0Y8"/>
<evidence type="ECO:0000256" key="8">
    <source>
        <dbReference type="ARBA" id="ARBA00023015"/>
    </source>
</evidence>
<dbReference type="GO" id="GO:0000976">
    <property type="term" value="F:transcription cis-regulatory region binding"/>
    <property type="evidence" value="ECO:0007669"/>
    <property type="project" value="TreeGrafter"/>
</dbReference>
<keyword evidence="5" id="KW-0678">Repressor</keyword>
<evidence type="ECO:0000256" key="10">
    <source>
        <dbReference type="ARBA" id="ARBA00023163"/>
    </source>
</evidence>
<keyword evidence="10" id="KW-0804">Transcription</keyword>
<keyword evidence="6 11" id="KW-0479">Metal-binding</keyword>
<protein>
    <submittedName>
        <fullName evidence="13">Transcriptional repressor</fullName>
    </submittedName>
</protein>
<dbReference type="Proteomes" id="UP000293342">
    <property type="component" value="Unassembled WGS sequence"/>
</dbReference>
<evidence type="ECO:0000256" key="3">
    <source>
        <dbReference type="ARBA" id="ARBA00011738"/>
    </source>
</evidence>
<comment type="cofactor">
    <cofactor evidence="11">
        <name>Zn(2+)</name>
        <dbReference type="ChEBI" id="CHEBI:29105"/>
    </cofactor>
    <text evidence="11">Binds 1 zinc ion per subunit.</text>
</comment>
<accession>A0A4R0K0Y8</accession>